<dbReference type="PANTHER" id="PTHR42798">
    <property type="entry name" value="LIPOPROTEIN-RELEASING SYSTEM ATP-BINDING PROTEIN LOLD"/>
    <property type="match status" value="1"/>
</dbReference>
<organism evidence="7 8">
    <name type="scientific">Candidatus Xenolissoclinum pacificiensis L6</name>
    <dbReference type="NCBI Taxonomy" id="1401685"/>
    <lineage>
        <taxon>Bacteria</taxon>
        <taxon>Pseudomonadati</taxon>
        <taxon>Pseudomonadota</taxon>
        <taxon>Alphaproteobacteria</taxon>
        <taxon>Rickettsiales</taxon>
        <taxon>Anaplasmataceae</taxon>
        <taxon>Candidatus Xenolissoclinum</taxon>
    </lineage>
</organism>
<dbReference type="PROSITE" id="PS50893">
    <property type="entry name" value="ABC_TRANSPORTER_2"/>
    <property type="match status" value="1"/>
</dbReference>
<dbReference type="InterPro" id="IPR027417">
    <property type="entry name" value="P-loop_NTPase"/>
</dbReference>
<evidence type="ECO:0000256" key="4">
    <source>
        <dbReference type="ARBA" id="ARBA00022840"/>
    </source>
</evidence>
<evidence type="ECO:0000256" key="3">
    <source>
        <dbReference type="ARBA" id="ARBA00022741"/>
    </source>
</evidence>
<dbReference type="Gene3D" id="3.40.50.300">
    <property type="entry name" value="P-loop containing nucleotide triphosphate hydrolases"/>
    <property type="match status" value="1"/>
</dbReference>
<reference evidence="7 8" key="1">
    <citation type="journal article" date="2013" name="PLoS ONE">
        <title>Bacterial endosymbiosis in a chordate host: long-term co-evolution and conservation of secondary metabolism.</title>
        <authorList>
            <person name="Kwan J.C."/>
            <person name="Schmidt E.W."/>
        </authorList>
    </citation>
    <scope>NUCLEOTIDE SEQUENCE [LARGE SCALE GENOMIC DNA]</scope>
    <source>
        <strain evidence="8">L6</strain>
    </source>
</reference>
<dbReference type="InterPro" id="IPR017911">
    <property type="entry name" value="MacB-like_ATP-bd"/>
</dbReference>
<gene>
    <name evidence="7" type="primary">lolD</name>
    <name evidence="7" type="ORF">P857_78</name>
</gene>
<dbReference type="InterPro" id="IPR003439">
    <property type="entry name" value="ABC_transporter-like_ATP-bd"/>
</dbReference>
<protein>
    <submittedName>
        <fullName evidence="7">Lipo-releasing system ATP-binding protein LolD</fullName>
    </submittedName>
</protein>
<accession>W2V1G5</accession>
<feature type="domain" description="ABC transporter" evidence="6">
    <location>
        <begin position="5"/>
        <end position="220"/>
    </location>
</feature>
<keyword evidence="2" id="KW-0813">Transport</keyword>
<dbReference type="SUPFAM" id="SSF52540">
    <property type="entry name" value="P-loop containing nucleoside triphosphate hydrolases"/>
    <property type="match status" value="1"/>
</dbReference>
<evidence type="ECO:0000256" key="2">
    <source>
        <dbReference type="ARBA" id="ARBA00022448"/>
    </source>
</evidence>
<dbReference type="AlphaFoldDB" id="W2V1G5"/>
<dbReference type="GO" id="GO:0016887">
    <property type="term" value="F:ATP hydrolysis activity"/>
    <property type="evidence" value="ECO:0007669"/>
    <property type="project" value="InterPro"/>
</dbReference>
<dbReference type="InterPro" id="IPR003593">
    <property type="entry name" value="AAA+_ATPase"/>
</dbReference>
<dbReference type="EMBL" id="AXCJ01000004">
    <property type="protein sequence ID" value="ETO91507.1"/>
    <property type="molecule type" value="Genomic_DNA"/>
</dbReference>
<comment type="caution">
    <text evidence="7">The sequence shown here is derived from an EMBL/GenBank/DDBJ whole genome shotgun (WGS) entry which is preliminary data.</text>
</comment>
<dbReference type="PATRIC" id="fig|1401685.3.peg.492"/>
<keyword evidence="3" id="KW-0547">Nucleotide-binding</keyword>
<dbReference type="CDD" id="cd03255">
    <property type="entry name" value="ABC_MJ0796_LolCDE_FtsE"/>
    <property type="match status" value="1"/>
</dbReference>
<keyword evidence="4 7" id="KW-0067">ATP-binding</keyword>
<dbReference type="Proteomes" id="UP000018951">
    <property type="component" value="Unassembled WGS sequence"/>
</dbReference>
<dbReference type="SMART" id="SM00382">
    <property type="entry name" value="AAA"/>
    <property type="match status" value="1"/>
</dbReference>
<evidence type="ECO:0000256" key="5">
    <source>
        <dbReference type="ARBA" id="ARBA00024725"/>
    </source>
</evidence>
<dbReference type="InterPro" id="IPR017871">
    <property type="entry name" value="ABC_transporter-like_CS"/>
</dbReference>
<keyword evidence="8" id="KW-1185">Reference proteome</keyword>
<evidence type="ECO:0000313" key="7">
    <source>
        <dbReference type="EMBL" id="ETO91507.1"/>
    </source>
</evidence>
<evidence type="ECO:0000256" key="1">
    <source>
        <dbReference type="ARBA" id="ARBA00005417"/>
    </source>
</evidence>
<dbReference type="STRING" id="1401685.P857_78"/>
<dbReference type="PROSITE" id="PS00211">
    <property type="entry name" value="ABC_TRANSPORTER_1"/>
    <property type="match status" value="1"/>
</dbReference>
<dbReference type="PANTHER" id="PTHR42798:SF7">
    <property type="entry name" value="ALPHA-D-RIBOSE 1-METHYLPHOSPHONATE 5-TRIPHOSPHATE SYNTHASE SUBUNIT PHNL"/>
    <property type="match status" value="1"/>
</dbReference>
<dbReference type="GO" id="GO:0005524">
    <property type="term" value="F:ATP binding"/>
    <property type="evidence" value="ECO:0007669"/>
    <property type="project" value="UniProtKB-KW"/>
</dbReference>
<sequence length="221" mass="24617">MIPRLNVKNLKKSFNNIYILNGIDLCVHQGQILAIQSISGGGKTTLLHTIGLLDDCNSGEIYIDGILCKKSKYSAIRRSKIGFVYQFHHLINNLSVYNNLYFAAKIKKLSDKVASDNINSILKEIGLYQYKNTKVKHLSGGEQQRIAVARAFINHPKLVIADEPTGSLDIKSANLVFSLLKNFTLLYGTSIIMSTHDVNLAKKCNKTIMIQNGKIVKHTAQ</sequence>
<proteinExistence type="inferred from homology"/>
<dbReference type="Pfam" id="PF00005">
    <property type="entry name" value="ABC_tran"/>
    <property type="match status" value="1"/>
</dbReference>
<evidence type="ECO:0000313" key="8">
    <source>
        <dbReference type="Proteomes" id="UP000018951"/>
    </source>
</evidence>
<name>W2V1G5_9RICK</name>
<comment type="function">
    <text evidence="5">Part of an ABC transporter complex. Transmembrane domains (TMD) form a pore in the inner membrane and the ATP-binding domain (NBD) is responsible for energy generation.</text>
</comment>
<evidence type="ECO:0000259" key="6">
    <source>
        <dbReference type="PROSITE" id="PS50893"/>
    </source>
</evidence>
<comment type="similarity">
    <text evidence="1">Belongs to the ABC transporter superfamily.</text>
</comment>